<accession>A0A7T4EFH0</accession>
<evidence type="ECO:0000313" key="3">
    <source>
        <dbReference type="Proteomes" id="UP000596145"/>
    </source>
</evidence>
<dbReference type="Gene3D" id="1.10.10.10">
    <property type="entry name" value="Winged helix-like DNA-binding domain superfamily/Winged helix DNA-binding domain"/>
    <property type="match status" value="1"/>
</dbReference>
<evidence type="ECO:0008006" key="4">
    <source>
        <dbReference type="Google" id="ProtNLM"/>
    </source>
</evidence>
<dbReference type="InterPro" id="IPR036388">
    <property type="entry name" value="WH-like_DNA-bd_sf"/>
</dbReference>
<dbReference type="InterPro" id="IPR036390">
    <property type="entry name" value="WH_DNA-bd_sf"/>
</dbReference>
<dbReference type="EMBL" id="CP066007">
    <property type="protein sequence ID" value="QQB46388.1"/>
    <property type="molecule type" value="Genomic_DNA"/>
</dbReference>
<name>A0A7T4EFH0_9CORY</name>
<gene>
    <name evidence="1" type="ORF">I6I10_00015</name>
    <name evidence="2" type="ORF">I6J21_03060</name>
</gene>
<sequence>MAAPVQSVISALKSGVTTRAGLAHECGLQPVTVDAVLEFLEHSGRLSREEMKSCVGRCSSCAVAGTCGSGPVLLTLT</sequence>
<dbReference type="RefSeq" id="WP_005394928.1">
    <property type="nucleotide sequence ID" value="NZ_CP066007.1"/>
</dbReference>
<evidence type="ECO:0000313" key="2">
    <source>
        <dbReference type="EMBL" id="QRP71151.1"/>
    </source>
</evidence>
<dbReference type="Proteomes" id="UP000617681">
    <property type="component" value="Chromosome"/>
</dbReference>
<dbReference type="OrthoDB" id="4411133at2"/>
<dbReference type="Proteomes" id="UP000596145">
    <property type="component" value="Chromosome"/>
</dbReference>
<organism evidence="1 3">
    <name type="scientific">Corynebacterium glucuronolyticum</name>
    <dbReference type="NCBI Taxonomy" id="39791"/>
    <lineage>
        <taxon>Bacteria</taxon>
        <taxon>Bacillati</taxon>
        <taxon>Actinomycetota</taxon>
        <taxon>Actinomycetes</taxon>
        <taxon>Mycobacteriales</taxon>
        <taxon>Corynebacteriaceae</taxon>
        <taxon>Corynebacterium</taxon>
    </lineage>
</organism>
<dbReference type="AlphaFoldDB" id="A0A7T4EFH0"/>
<dbReference type="SUPFAM" id="SSF46785">
    <property type="entry name" value="Winged helix' DNA-binding domain"/>
    <property type="match status" value="1"/>
</dbReference>
<dbReference type="GeneID" id="92759313"/>
<evidence type="ECO:0000313" key="1">
    <source>
        <dbReference type="EMBL" id="QQB46388.1"/>
    </source>
</evidence>
<protein>
    <recommendedName>
        <fullName evidence="4">FeoC like transcriptional regulator</fullName>
    </recommendedName>
</protein>
<reference evidence="1 3" key="1">
    <citation type="submission" date="2020-12" db="EMBL/GenBank/DDBJ databases">
        <title>FDA dAtabase for Regulatory Grade micrObial Sequences (FDA-ARGOS): Supporting development and validation of Infectious Disease Dx tests.</title>
        <authorList>
            <person name="Sproer C."/>
            <person name="Gronow S."/>
            <person name="Severitt S."/>
            <person name="Schroder I."/>
            <person name="Tallon L."/>
            <person name="Sadzewicz L."/>
            <person name="Zhao X."/>
            <person name="Boylan J."/>
            <person name="Ott S."/>
            <person name="Bowen H."/>
            <person name="Vavikolanu K."/>
            <person name="Mehta A."/>
            <person name="Aluvathingal J."/>
            <person name="Nadendla S."/>
            <person name="Lowell S."/>
            <person name="Myers T."/>
            <person name="Yan Y."/>
            <person name="Sichtig H."/>
        </authorList>
    </citation>
    <scope>NUCLEOTIDE SEQUENCE [LARGE SCALE GENOMIC DNA]</scope>
    <source>
        <strain evidence="1 3">FDAARGOS_1053</strain>
        <strain evidence="2">FDAARGOS_1191</strain>
    </source>
</reference>
<proteinExistence type="predicted"/>
<dbReference type="EMBL" id="CP069534">
    <property type="protein sequence ID" value="QRP71151.1"/>
    <property type="molecule type" value="Genomic_DNA"/>
</dbReference>